<accession>A0ABQ5DSL2</accession>
<name>A0ABQ5DSL2_9ASTR</name>
<reference evidence="2" key="2">
    <citation type="submission" date="2022-01" db="EMBL/GenBank/DDBJ databases">
        <authorList>
            <person name="Yamashiro T."/>
            <person name="Shiraishi A."/>
            <person name="Satake H."/>
            <person name="Nakayama K."/>
        </authorList>
    </citation>
    <scope>NUCLEOTIDE SEQUENCE</scope>
</reference>
<gene>
    <name evidence="2" type="ORF">Tco_0941767</name>
</gene>
<dbReference type="Pfam" id="PF07727">
    <property type="entry name" value="RVT_2"/>
    <property type="match status" value="1"/>
</dbReference>
<dbReference type="EMBL" id="BQNB010015599">
    <property type="protein sequence ID" value="GJT41902.1"/>
    <property type="molecule type" value="Genomic_DNA"/>
</dbReference>
<evidence type="ECO:0000259" key="1">
    <source>
        <dbReference type="Pfam" id="PF07727"/>
    </source>
</evidence>
<proteinExistence type="predicted"/>
<feature type="domain" description="Reverse transcriptase Ty1/copia-type" evidence="1">
    <location>
        <begin position="3"/>
        <end position="76"/>
    </location>
</feature>
<organism evidence="2 3">
    <name type="scientific">Tanacetum coccineum</name>
    <dbReference type="NCBI Taxonomy" id="301880"/>
    <lineage>
        <taxon>Eukaryota</taxon>
        <taxon>Viridiplantae</taxon>
        <taxon>Streptophyta</taxon>
        <taxon>Embryophyta</taxon>
        <taxon>Tracheophyta</taxon>
        <taxon>Spermatophyta</taxon>
        <taxon>Magnoliopsida</taxon>
        <taxon>eudicotyledons</taxon>
        <taxon>Gunneridae</taxon>
        <taxon>Pentapetalae</taxon>
        <taxon>asterids</taxon>
        <taxon>campanulids</taxon>
        <taxon>Asterales</taxon>
        <taxon>Asteraceae</taxon>
        <taxon>Asteroideae</taxon>
        <taxon>Anthemideae</taxon>
        <taxon>Anthemidinae</taxon>
        <taxon>Tanacetum</taxon>
    </lineage>
</organism>
<dbReference type="InterPro" id="IPR043502">
    <property type="entry name" value="DNA/RNA_pol_sf"/>
</dbReference>
<keyword evidence="3" id="KW-1185">Reference proteome</keyword>
<evidence type="ECO:0000313" key="2">
    <source>
        <dbReference type="EMBL" id="GJT41902.1"/>
    </source>
</evidence>
<protein>
    <submittedName>
        <fullName evidence="2">Ribonuclease H-like domain-containing protein</fullName>
    </submittedName>
</protein>
<dbReference type="Proteomes" id="UP001151760">
    <property type="component" value="Unassembled WGS sequence"/>
</dbReference>
<dbReference type="SUPFAM" id="SSF56672">
    <property type="entry name" value="DNA/RNA polymerases"/>
    <property type="match status" value="1"/>
</dbReference>
<comment type="caution">
    <text evidence="2">The sequence shown here is derived from an EMBL/GenBank/DDBJ whole genome shotgun (WGS) entry which is preliminary data.</text>
</comment>
<sequence length="629" mass="71430">LDHPDKVYKVVKALYGLHQAPRAWYETLANYLLGNGFKRGKINQTLFMKKQKEDILLVQVYIDDIIFGSTNKDLLQQKEDGIFISQDKYVAEILKKFNYTDVKSASTPVDLEKPLVKDGDDYDVDVHLYRSMIGSLMYLTTSRPDIMFVVCACARFHVTPKTSHILAVKRIFRYFKGKPTLGLWYSRDSPFEIVAYTDSDYAGATQNRKSTTGGYLLTKGFDAGRHVKRGRDTKIPQSSGPPVKVDDEAVHKELGNRMEKAAITASSLEAKLDSGSGPMCQDTILGGIDAQISLKALDECYSRKNYVRKFLRALHPKWRAKVTAIEESKDLASLLLDEFIRNLKVHEMIIKKDFEIVKANGERKSLYLKAKKESSDKKSEDEEYVMAVRDFNKFFKRIGRTRIKGILSEVLGVRAVMKMMKSLKTKHVSWLKHLVRAMTFKHVSMLVTLRILVKSLKLVSCTKFVISVAKQQARGSRLWKTTQFHQNTQLDSRGRVQHPVSTLGDLVITVDLIGGGLSEERSTLRIWNLQLSALPTTHYYFNPDIPEVEQSRGCQVKENGGVWECMDNGPQPEPTYSFKALISDETNTTLFTFFTLISDALTHHKCPELVHKLGIPNPQHILPEILAIE</sequence>
<dbReference type="PANTHER" id="PTHR11439:SF509">
    <property type="entry name" value="RNA-DIRECTED DNA POLYMERASE"/>
    <property type="match status" value="1"/>
</dbReference>
<dbReference type="PANTHER" id="PTHR11439">
    <property type="entry name" value="GAG-POL-RELATED RETROTRANSPOSON"/>
    <property type="match status" value="1"/>
</dbReference>
<feature type="non-terminal residue" evidence="2">
    <location>
        <position position="1"/>
    </location>
</feature>
<dbReference type="InterPro" id="IPR013103">
    <property type="entry name" value="RVT_2"/>
</dbReference>
<evidence type="ECO:0000313" key="3">
    <source>
        <dbReference type="Proteomes" id="UP001151760"/>
    </source>
</evidence>
<reference evidence="2" key="1">
    <citation type="journal article" date="2022" name="Int. J. Mol. Sci.">
        <title>Draft Genome of Tanacetum Coccineum: Genomic Comparison of Closely Related Tanacetum-Family Plants.</title>
        <authorList>
            <person name="Yamashiro T."/>
            <person name="Shiraishi A."/>
            <person name="Nakayama K."/>
            <person name="Satake H."/>
        </authorList>
    </citation>
    <scope>NUCLEOTIDE SEQUENCE</scope>
</reference>